<dbReference type="Pfam" id="PF03732">
    <property type="entry name" value="Retrotrans_gag"/>
    <property type="match status" value="1"/>
</dbReference>
<dbReference type="EMBL" id="SMMG02000005">
    <property type="protein sequence ID" value="KAA3473863.1"/>
    <property type="molecule type" value="Genomic_DNA"/>
</dbReference>
<feature type="region of interest" description="Disordered" evidence="1">
    <location>
        <begin position="93"/>
        <end position="114"/>
    </location>
</feature>
<evidence type="ECO:0000313" key="3">
    <source>
        <dbReference type="EMBL" id="KAA3473863.1"/>
    </source>
</evidence>
<accession>A0A5B6VXP7</accession>
<dbReference type="AlphaFoldDB" id="A0A5B6VXP7"/>
<evidence type="ECO:0000256" key="1">
    <source>
        <dbReference type="SAM" id="MobiDB-lite"/>
    </source>
</evidence>
<protein>
    <submittedName>
        <fullName evidence="3">Putative alpha,alpha-trehalose-phosphate synthase [UDP-forming] 9</fullName>
    </submittedName>
</protein>
<organism evidence="3 4">
    <name type="scientific">Gossypium australe</name>
    <dbReference type="NCBI Taxonomy" id="47621"/>
    <lineage>
        <taxon>Eukaryota</taxon>
        <taxon>Viridiplantae</taxon>
        <taxon>Streptophyta</taxon>
        <taxon>Embryophyta</taxon>
        <taxon>Tracheophyta</taxon>
        <taxon>Spermatophyta</taxon>
        <taxon>Magnoliopsida</taxon>
        <taxon>eudicotyledons</taxon>
        <taxon>Gunneridae</taxon>
        <taxon>Pentapetalae</taxon>
        <taxon>rosids</taxon>
        <taxon>malvids</taxon>
        <taxon>Malvales</taxon>
        <taxon>Malvaceae</taxon>
        <taxon>Malvoideae</taxon>
        <taxon>Gossypium</taxon>
    </lineage>
</organism>
<keyword evidence="4" id="KW-1185">Reference proteome</keyword>
<evidence type="ECO:0000313" key="4">
    <source>
        <dbReference type="Proteomes" id="UP000325315"/>
    </source>
</evidence>
<dbReference type="InterPro" id="IPR005162">
    <property type="entry name" value="Retrotrans_gag_dom"/>
</dbReference>
<comment type="caution">
    <text evidence="3">The sequence shown here is derived from an EMBL/GenBank/DDBJ whole genome shotgun (WGS) entry which is preliminary data.</text>
</comment>
<dbReference type="OrthoDB" id="2272416at2759"/>
<proteinExistence type="predicted"/>
<feature type="domain" description="Retrotransposon gag" evidence="2">
    <location>
        <begin position="5"/>
        <end position="62"/>
    </location>
</feature>
<name>A0A5B6VXP7_9ROSI</name>
<sequence length="114" mass="13529">MNRLTWDFFLETFKNKFMGEQYMKAHKREFINLVQGELSVIEYEAKFVRLSRYATDMISQERDHSKAYDMTSFKELVDNAKAIEEIRVEALQTKTGPRKQVSGQSRKTSKRDHD</sequence>
<gene>
    <name evidence="3" type="ORF">EPI10_024207</name>
</gene>
<dbReference type="Proteomes" id="UP000325315">
    <property type="component" value="Unassembled WGS sequence"/>
</dbReference>
<evidence type="ECO:0000259" key="2">
    <source>
        <dbReference type="Pfam" id="PF03732"/>
    </source>
</evidence>
<reference evidence="4" key="1">
    <citation type="journal article" date="2019" name="Plant Biotechnol. J.">
        <title>Genome sequencing of the Australian wild diploid species Gossypium australe highlights disease resistance and delayed gland morphogenesis.</title>
        <authorList>
            <person name="Cai Y."/>
            <person name="Cai X."/>
            <person name="Wang Q."/>
            <person name="Wang P."/>
            <person name="Zhang Y."/>
            <person name="Cai C."/>
            <person name="Xu Y."/>
            <person name="Wang K."/>
            <person name="Zhou Z."/>
            <person name="Wang C."/>
            <person name="Geng S."/>
            <person name="Li B."/>
            <person name="Dong Q."/>
            <person name="Hou Y."/>
            <person name="Wang H."/>
            <person name="Ai P."/>
            <person name="Liu Z."/>
            <person name="Yi F."/>
            <person name="Sun M."/>
            <person name="An G."/>
            <person name="Cheng J."/>
            <person name="Zhang Y."/>
            <person name="Shi Q."/>
            <person name="Xie Y."/>
            <person name="Shi X."/>
            <person name="Chang Y."/>
            <person name="Huang F."/>
            <person name="Chen Y."/>
            <person name="Hong S."/>
            <person name="Mi L."/>
            <person name="Sun Q."/>
            <person name="Zhang L."/>
            <person name="Zhou B."/>
            <person name="Peng R."/>
            <person name="Zhang X."/>
            <person name="Liu F."/>
        </authorList>
    </citation>
    <scope>NUCLEOTIDE SEQUENCE [LARGE SCALE GENOMIC DNA]</scope>
    <source>
        <strain evidence="4">cv. PA1801</strain>
    </source>
</reference>